<feature type="transmembrane region" description="Helical" evidence="6">
    <location>
        <begin position="38"/>
        <end position="54"/>
    </location>
</feature>
<keyword evidence="2" id="KW-0813">Transport</keyword>
<gene>
    <name evidence="8" type="ORF">K435DRAFT_711306</name>
</gene>
<dbReference type="PROSITE" id="PS50850">
    <property type="entry name" value="MFS"/>
    <property type="match status" value="1"/>
</dbReference>
<dbReference type="Gene3D" id="1.20.1250.20">
    <property type="entry name" value="MFS general substrate transporter like domains"/>
    <property type="match status" value="2"/>
</dbReference>
<feature type="transmembrane region" description="Helical" evidence="6">
    <location>
        <begin position="162"/>
        <end position="184"/>
    </location>
</feature>
<dbReference type="OrthoDB" id="2985014at2759"/>
<evidence type="ECO:0000256" key="1">
    <source>
        <dbReference type="ARBA" id="ARBA00004141"/>
    </source>
</evidence>
<dbReference type="Proteomes" id="UP000297245">
    <property type="component" value="Unassembled WGS sequence"/>
</dbReference>
<dbReference type="InterPro" id="IPR020846">
    <property type="entry name" value="MFS_dom"/>
</dbReference>
<evidence type="ECO:0000313" key="8">
    <source>
        <dbReference type="EMBL" id="THV06510.1"/>
    </source>
</evidence>
<dbReference type="FunFam" id="1.20.1250.20:FF:000018">
    <property type="entry name" value="MFS transporter permease"/>
    <property type="match status" value="1"/>
</dbReference>
<feature type="transmembrane region" description="Helical" evidence="6">
    <location>
        <begin position="266"/>
        <end position="287"/>
    </location>
</feature>
<feature type="transmembrane region" description="Helical" evidence="6">
    <location>
        <begin position="66"/>
        <end position="87"/>
    </location>
</feature>
<reference evidence="8 9" key="1">
    <citation type="journal article" date="2019" name="Nat. Ecol. Evol.">
        <title>Megaphylogeny resolves global patterns of mushroom evolution.</title>
        <authorList>
            <person name="Varga T."/>
            <person name="Krizsan K."/>
            <person name="Foldi C."/>
            <person name="Dima B."/>
            <person name="Sanchez-Garcia M."/>
            <person name="Sanchez-Ramirez S."/>
            <person name="Szollosi G.J."/>
            <person name="Szarkandi J.G."/>
            <person name="Papp V."/>
            <person name="Albert L."/>
            <person name="Andreopoulos W."/>
            <person name="Angelini C."/>
            <person name="Antonin V."/>
            <person name="Barry K.W."/>
            <person name="Bougher N.L."/>
            <person name="Buchanan P."/>
            <person name="Buyck B."/>
            <person name="Bense V."/>
            <person name="Catcheside P."/>
            <person name="Chovatia M."/>
            <person name="Cooper J."/>
            <person name="Damon W."/>
            <person name="Desjardin D."/>
            <person name="Finy P."/>
            <person name="Geml J."/>
            <person name="Haridas S."/>
            <person name="Hughes K."/>
            <person name="Justo A."/>
            <person name="Karasinski D."/>
            <person name="Kautmanova I."/>
            <person name="Kiss B."/>
            <person name="Kocsube S."/>
            <person name="Kotiranta H."/>
            <person name="LaButti K.M."/>
            <person name="Lechner B.E."/>
            <person name="Liimatainen K."/>
            <person name="Lipzen A."/>
            <person name="Lukacs Z."/>
            <person name="Mihaltcheva S."/>
            <person name="Morgado L.N."/>
            <person name="Niskanen T."/>
            <person name="Noordeloos M.E."/>
            <person name="Ohm R.A."/>
            <person name="Ortiz-Santana B."/>
            <person name="Ovrebo C."/>
            <person name="Racz N."/>
            <person name="Riley R."/>
            <person name="Savchenko A."/>
            <person name="Shiryaev A."/>
            <person name="Soop K."/>
            <person name="Spirin V."/>
            <person name="Szebenyi C."/>
            <person name="Tomsovsky M."/>
            <person name="Tulloss R.E."/>
            <person name="Uehling J."/>
            <person name="Grigoriev I.V."/>
            <person name="Vagvolgyi C."/>
            <person name="Papp T."/>
            <person name="Martin F.M."/>
            <person name="Miettinen O."/>
            <person name="Hibbett D.S."/>
            <person name="Nagy L.G."/>
        </authorList>
    </citation>
    <scope>NUCLEOTIDE SEQUENCE [LARGE SCALE GENOMIC DNA]</scope>
    <source>
        <strain evidence="8 9">CBS 962.96</strain>
    </source>
</reference>
<dbReference type="PANTHER" id="PTHR43791:SF85">
    <property type="entry name" value="TRANSPORTER, PUTATIVE (AFU_ORTHOLOGUE AFUA_6G00710)-RELATED"/>
    <property type="match status" value="1"/>
</dbReference>
<feature type="domain" description="Major facilitator superfamily (MFS) profile" evidence="7">
    <location>
        <begin position="3"/>
        <end position="412"/>
    </location>
</feature>
<dbReference type="EMBL" id="ML179042">
    <property type="protein sequence ID" value="THV06510.1"/>
    <property type="molecule type" value="Genomic_DNA"/>
</dbReference>
<feature type="transmembrane region" description="Helical" evidence="6">
    <location>
        <begin position="93"/>
        <end position="117"/>
    </location>
</feature>
<evidence type="ECO:0000256" key="5">
    <source>
        <dbReference type="ARBA" id="ARBA00023136"/>
    </source>
</evidence>
<evidence type="ECO:0000256" key="6">
    <source>
        <dbReference type="SAM" id="Phobius"/>
    </source>
</evidence>
<keyword evidence="3 6" id="KW-0812">Transmembrane</keyword>
<sequence length="435" mass="47187">MQIIPVVTGMYLLHSLDRGNIGNARVAGLQDDLGMSDLQYSLALTATLIPYLIVEIPSNLFVTRFGAHIVLPSLIVVWGAVTAFQGIVTSYGGLIVCRVFLGICEGGLLPGISIYIAAFYPRNKLQFRVALFFASSALAGAFSGLLASAIEHLDGRDGRPGWAYIFILEGCLTVFYGILSFFIMPRSLETIKFLTAQEKEDAYSVLLQEQTLLQKDPPFNWKSTMSVLVTPHAWLTLLMSFMGGTFCLDFEPSIVQSLGFKANRAQLMSVPPFAAAWAVSIITAVFSDRFRVRGITIIFHSLVAMIGFVFLGSQSHSVQYGSTFFFVTGVFCVPPSLLSWIVNNAAPSYRRSAAVAFSLSTTSVGGILSTWLFGALSGGANFRVATIVSIVFSGASAVAAALNILWLNSQNQKRRKVQNPGPVVDDTSDGFIYML</sequence>
<dbReference type="PANTHER" id="PTHR43791">
    <property type="entry name" value="PERMEASE-RELATED"/>
    <property type="match status" value="1"/>
</dbReference>
<dbReference type="SUPFAM" id="SSF103473">
    <property type="entry name" value="MFS general substrate transporter"/>
    <property type="match status" value="1"/>
</dbReference>
<dbReference type="Pfam" id="PF07690">
    <property type="entry name" value="MFS_1"/>
    <property type="match status" value="1"/>
</dbReference>
<keyword evidence="4 6" id="KW-1133">Transmembrane helix</keyword>
<feature type="transmembrane region" description="Helical" evidence="6">
    <location>
        <begin position="294"/>
        <end position="312"/>
    </location>
</feature>
<feature type="transmembrane region" description="Helical" evidence="6">
    <location>
        <begin position="382"/>
        <end position="406"/>
    </location>
</feature>
<feature type="transmembrane region" description="Helical" evidence="6">
    <location>
        <begin position="225"/>
        <end position="246"/>
    </location>
</feature>
<keyword evidence="9" id="KW-1185">Reference proteome</keyword>
<dbReference type="GO" id="GO:0022857">
    <property type="term" value="F:transmembrane transporter activity"/>
    <property type="evidence" value="ECO:0007669"/>
    <property type="project" value="InterPro"/>
</dbReference>
<accession>A0A4S8MTG7</accession>
<evidence type="ECO:0000256" key="3">
    <source>
        <dbReference type="ARBA" id="ARBA00022692"/>
    </source>
</evidence>
<dbReference type="InterPro" id="IPR011701">
    <property type="entry name" value="MFS"/>
</dbReference>
<keyword evidence="5 6" id="KW-0472">Membrane</keyword>
<name>A0A4S8MTG7_DENBC</name>
<feature type="transmembrane region" description="Helical" evidence="6">
    <location>
        <begin position="324"/>
        <end position="342"/>
    </location>
</feature>
<evidence type="ECO:0000313" key="9">
    <source>
        <dbReference type="Proteomes" id="UP000297245"/>
    </source>
</evidence>
<comment type="subcellular location">
    <subcellularLocation>
        <location evidence="1">Membrane</location>
        <topology evidence="1">Multi-pass membrane protein</topology>
    </subcellularLocation>
</comment>
<feature type="transmembrane region" description="Helical" evidence="6">
    <location>
        <begin position="354"/>
        <end position="376"/>
    </location>
</feature>
<evidence type="ECO:0000256" key="2">
    <source>
        <dbReference type="ARBA" id="ARBA00022448"/>
    </source>
</evidence>
<proteinExistence type="predicted"/>
<dbReference type="AlphaFoldDB" id="A0A4S8MTG7"/>
<evidence type="ECO:0000259" key="7">
    <source>
        <dbReference type="PROSITE" id="PS50850"/>
    </source>
</evidence>
<organism evidence="8 9">
    <name type="scientific">Dendrothele bispora (strain CBS 962.96)</name>
    <dbReference type="NCBI Taxonomy" id="1314807"/>
    <lineage>
        <taxon>Eukaryota</taxon>
        <taxon>Fungi</taxon>
        <taxon>Dikarya</taxon>
        <taxon>Basidiomycota</taxon>
        <taxon>Agaricomycotina</taxon>
        <taxon>Agaricomycetes</taxon>
        <taxon>Agaricomycetidae</taxon>
        <taxon>Agaricales</taxon>
        <taxon>Agaricales incertae sedis</taxon>
        <taxon>Dendrothele</taxon>
    </lineage>
</organism>
<feature type="transmembrane region" description="Helical" evidence="6">
    <location>
        <begin position="129"/>
        <end position="150"/>
    </location>
</feature>
<protein>
    <submittedName>
        <fullName evidence="8">MFS general substrate transporter</fullName>
    </submittedName>
</protein>
<evidence type="ECO:0000256" key="4">
    <source>
        <dbReference type="ARBA" id="ARBA00022989"/>
    </source>
</evidence>
<dbReference type="GO" id="GO:0016020">
    <property type="term" value="C:membrane"/>
    <property type="evidence" value="ECO:0007669"/>
    <property type="project" value="UniProtKB-SubCell"/>
</dbReference>
<dbReference type="InterPro" id="IPR036259">
    <property type="entry name" value="MFS_trans_sf"/>
</dbReference>